<dbReference type="GO" id="GO:1990380">
    <property type="term" value="F:K48-linked deubiquitinase activity"/>
    <property type="evidence" value="ECO:0007669"/>
    <property type="project" value="InterPro"/>
</dbReference>
<gene>
    <name evidence="3" type="primary">NCAS0D03700</name>
    <name evidence="3" type="ordered locus">NCAS_0D03700</name>
</gene>
<dbReference type="PANTHER" id="PTHR18063:SF6">
    <property type="entry name" value="UBIQUITIN CARBOXYL-TERMINAL HYDROLASE"/>
    <property type="match status" value="1"/>
</dbReference>
<dbReference type="EMBL" id="HE576755">
    <property type="protein sequence ID" value="CCC69951.1"/>
    <property type="molecule type" value="Genomic_DNA"/>
</dbReference>
<organism evidence="3 4">
    <name type="scientific">Naumovozyma castellii</name>
    <name type="common">Yeast</name>
    <name type="synonym">Saccharomyces castellii</name>
    <dbReference type="NCBI Taxonomy" id="27288"/>
    <lineage>
        <taxon>Eukaryota</taxon>
        <taxon>Fungi</taxon>
        <taxon>Dikarya</taxon>
        <taxon>Ascomycota</taxon>
        <taxon>Saccharomycotina</taxon>
        <taxon>Saccharomycetes</taxon>
        <taxon>Saccharomycetales</taxon>
        <taxon>Saccharomycetaceae</taxon>
        <taxon>Naumovozyma</taxon>
    </lineage>
</organism>
<dbReference type="OMA" id="GTQDSYY"/>
<dbReference type="GO" id="GO:0004843">
    <property type="term" value="F:cysteine-type deubiquitinase activity"/>
    <property type="evidence" value="ECO:0007669"/>
    <property type="project" value="InterPro"/>
</dbReference>
<feature type="domain" description="MINDY deubiquitinase" evidence="2">
    <location>
        <begin position="4"/>
        <end position="265"/>
    </location>
</feature>
<dbReference type="GO" id="GO:0016807">
    <property type="term" value="F:cysteine-type carboxypeptidase activity"/>
    <property type="evidence" value="ECO:0007669"/>
    <property type="project" value="TreeGrafter"/>
</dbReference>
<dbReference type="STRING" id="1064592.G0VEG0"/>
<dbReference type="HOGENOM" id="CLU_022566_0_0_1"/>
<dbReference type="FunCoup" id="G0VEG0">
    <property type="interactions" value="303"/>
</dbReference>
<feature type="region of interest" description="Disordered" evidence="1">
    <location>
        <begin position="294"/>
        <end position="326"/>
    </location>
</feature>
<name>G0VEG0_NAUCA</name>
<dbReference type="InterPro" id="IPR033979">
    <property type="entry name" value="MINDY_domain"/>
</dbReference>
<dbReference type="OrthoDB" id="10261212at2759"/>
<dbReference type="InterPro" id="IPR007518">
    <property type="entry name" value="MINDY"/>
</dbReference>
<dbReference type="RefSeq" id="XP_003676312.1">
    <property type="nucleotide sequence ID" value="XM_003676264.1"/>
</dbReference>
<proteinExistence type="predicted"/>
<feature type="compositionally biased region" description="Polar residues" evidence="1">
    <location>
        <begin position="294"/>
        <end position="311"/>
    </location>
</feature>
<evidence type="ECO:0000313" key="3">
    <source>
        <dbReference type="EMBL" id="CCC69951.1"/>
    </source>
</evidence>
<evidence type="ECO:0000313" key="4">
    <source>
        <dbReference type="Proteomes" id="UP000001640"/>
    </source>
</evidence>
<dbReference type="GO" id="GO:0071108">
    <property type="term" value="P:protein K48-linked deubiquitination"/>
    <property type="evidence" value="ECO:0007669"/>
    <property type="project" value="TreeGrafter"/>
</dbReference>
<dbReference type="KEGG" id="ncs:NCAS_0D03700"/>
<feature type="compositionally biased region" description="Basic and acidic residues" evidence="1">
    <location>
        <begin position="392"/>
        <end position="403"/>
    </location>
</feature>
<evidence type="ECO:0000259" key="2">
    <source>
        <dbReference type="Pfam" id="PF04424"/>
    </source>
</evidence>
<dbReference type="InParanoid" id="G0VEG0"/>
<feature type="region of interest" description="Disordered" evidence="1">
    <location>
        <begin position="356"/>
        <end position="403"/>
    </location>
</feature>
<dbReference type="PANTHER" id="PTHR18063">
    <property type="entry name" value="NF-E2 INDUCIBLE PROTEIN"/>
    <property type="match status" value="1"/>
</dbReference>
<dbReference type="GeneID" id="96903557"/>
<keyword evidence="4" id="KW-1185">Reference proteome</keyword>
<dbReference type="AlphaFoldDB" id="G0VEG0"/>
<dbReference type="Pfam" id="PF04424">
    <property type="entry name" value="MINDY_DUB"/>
    <property type="match status" value="1"/>
</dbReference>
<dbReference type="Proteomes" id="UP000001640">
    <property type="component" value="Chromosome 4"/>
</dbReference>
<dbReference type="GO" id="GO:0005829">
    <property type="term" value="C:cytosol"/>
    <property type="evidence" value="ECO:0007669"/>
    <property type="project" value="TreeGrafter"/>
</dbReference>
<evidence type="ECO:0000256" key="1">
    <source>
        <dbReference type="SAM" id="MobiDB-lite"/>
    </source>
</evidence>
<dbReference type="GO" id="GO:0005886">
    <property type="term" value="C:plasma membrane"/>
    <property type="evidence" value="ECO:0007669"/>
    <property type="project" value="EnsemblFungi"/>
</dbReference>
<reference evidence="3 4" key="1">
    <citation type="journal article" date="2011" name="Proc. Natl. Acad. Sci. U.S.A.">
        <title>Evolutionary erosion of yeast sex chromosomes by mating-type switching accidents.</title>
        <authorList>
            <person name="Gordon J.L."/>
            <person name="Armisen D."/>
            <person name="Proux-Wera E."/>
            <person name="Oheigeartaigh S.S."/>
            <person name="Byrne K.P."/>
            <person name="Wolfe K.H."/>
        </authorList>
    </citation>
    <scope>NUCLEOTIDE SEQUENCE [LARGE SCALE GENOMIC DNA]</scope>
    <source>
        <strain evidence="4">ATCC 76901 / BCRC 22586 / CBS 4309 / NBRC 1992 / NRRL Y-12630</strain>
    </source>
</reference>
<dbReference type="eggNOG" id="KOG2427">
    <property type="taxonomic scope" value="Eukaryota"/>
</dbReference>
<accession>G0VEG0</accession>
<protein>
    <recommendedName>
        <fullName evidence="2">MINDY deubiquitinase domain-containing protein</fullName>
    </recommendedName>
</protein>
<sequence>MSQGFQTKTVDINGTQHKILLENEQGPTALVALTNVLLLSPGLQQTAYELIQLVNNASNNFVSWNELLQVLSRVGLQNHNYVSNLNNEQLVQYLPQLQSGLNVNPGFNGSFEDGIEMSLFRLFNVGIVHGWIIDGDNDPVAYDHVARYTYESAQRLLVQSYDIKKNNLQVDNKDLILEDANYIKSFLARSATQLTEYGLKHLKEILVERGFAVLFRNEVYVTLYKNNGQLYTLVTDLQHRNDTDIIWQSLKSVNGTQDSYYTGNFISTSLERTNGYGPPQAAALQNPQIESVVSNPFSDQNQTSRQRTQPVETFHEDTRGQQLETDEELARRLQDEEDSRAADNMQGSYNVAAARARRQTNENATQQKKKKKGGLFSMKPGKKRLQKRKEKGKSEDPKDCIIM</sequence>
<reference key="2">
    <citation type="submission" date="2011-08" db="EMBL/GenBank/DDBJ databases">
        <title>Genome sequence of Naumovozyma castellii.</title>
        <authorList>
            <person name="Gordon J.L."/>
            <person name="Armisen D."/>
            <person name="Proux-Wera E."/>
            <person name="OhEigeartaigh S.S."/>
            <person name="Byrne K.P."/>
            <person name="Wolfe K.H."/>
        </authorList>
    </citation>
    <scope>NUCLEOTIDE SEQUENCE</scope>
    <source>
        <strain>Type strain:CBS 4309</strain>
    </source>
</reference>
<feature type="compositionally biased region" description="Basic residues" evidence="1">
    <location>
        <begin position="380"/>
        <end position="391"/>
    </location>
</feature>